<evidence type="ECO:0000313" key="7">
    <source>
        <dbReference type="Proteomes" id="UP000824065"/>
    </source>
</evidence>
<reference evidence="6" key="1">
    <citation type="journal article" date="2021" name="PeerJ">
        <title>Extensive microbial diversity within the chicken gut microbiome revealed by metagenomics and culture.</title>
        <authorList>
            <person name="Gilroy R."/>
            <person name="Ravi A."/>
            <person name="Getino M."/>
            <person name="Pursley I."/>
            <person name="Horton D.L."/>
            <person name="Alikhan N.F."/>
            <person name="Baker D."/>
            <person name="Gharbi K."/>
            <person name="Hall N."/>
            <person name="Watson M."/>
            <person name="Adriaenssens E.M."/>
            <person name="Foster-Nyarko E."/>
            <person name="Jarju S."/>
            <person name="Secka A."/>
            <person name="Antonio M."/>
            <person name="Oren A."/>
            <person name="Chaudhuri R.R."/>
            <person name="La Ragione R."/>
            <person name="Hildebrand F."/>
            <person name="Pallen M.J."/>
        </authorList>
    </citation>
    <scope>NUCLEOTIDE SEQUENCE</scope>
    <source>
        <strain evidence="6">ChiBcec16-3735</strain>
    </source>
</reference>
<dbReference type="Pfam" id="PF00126">
    <property type="entry name" value="HTH_1"/>
    <property type="match status" value="1"/>
</dbReference>
<dbReference type="GO" id="GO:0005829">
    <property type="term" value="C:cytosol"/>
    <property type="evidence" value="ECO:0007669"/>
    <property type="project" value="TreeGrafter"/>
</dbReference>
<proteinExistence type="inferred from homology"/>
<keyword evidence="2" id="KW-0805">Transcription regulation</keyword>
<reference evidence="6" key="2">
    <citation type="submission" date="2021-04" db="EMBL/GenBank/DDBJ databases">
        <authorList>
            <person name="Gilroy R."/>
        </authorList>
    </citation>
    <scope>NUCLEOTIDE SEQUENCE</scope>
    <source>
        <strain evidence="6">ChiBcec16-3735</strain>
    </source>
</reference>
<dbReference type="FunFam" id="1.10.10.10:FF:000001">
    <property type="entry name" value="LysR family transcriptional regulator"/>
    <property type="match status" value="1"/>
</dbReference>
<dbReference type="SUPFAM" id="SSF53850">
    <property type="entry name" value="Periplasmic binding protein-like II"/>
    <property type="match status" value="1"/>
</dbReference>
<evidence type="ECO:0000313" key="6">
    <source>
        <dbReference type="EMBL" id="HIZ57291.1"/>
    </source>
</evidence>
<evidence type="ECO:0000256" key="3">
    <source>
        <dbReference type="ARBA" id="ARBA00023125"/>
    </source>
</evidence>
<dbReference type="Proteomes" id="UP000824065">
    <property type="component" value="Unassembled WGS sequence"/>
</dbReference>
<accession>A0A9D2FEP7</accession>
<dbReference type="CDD" id="cd05466">
    <property type="entry name" value="PBP2_LTTR_substrate"/>
    <property type="match status" value="1"/>
</dbReference>
<dbReference type="AlphaFoldDB" id="A0A9D2FEP7"/>
<dbReference type="GO" id="GO:0003700">
    <property type="term" value="F:DNA-binding transcription factor activity"/>
    <property type="evidence" value="ECO:0007669"/>
    <property type="project" value="InterPro"/>
</dbReference>
<evidence type="ECO:0000256" key="1">
    <source>
        <dbReference type="ARBA" id="ARBA00009437"/>
    </source>
</evidence>
<dbReference type="Pfam" id="PF03466">
    <property type="entry name" value="LysR_substrate"/>
    <property type="match status" value="1"/>
</dbReference>
<name>A0A9D2FEP7_9FIRM</name>
<organism evidence="6 7">
    <name type="scientific">Candidatus Faecalibacterium gallistercoris</name>
    <dbReference type="NCBI Taxonomy" id="2838579"/>
    <lineage>
        <taxon>Bacteria</taxon>
        <taxon>Bacillati</taxon>
        <taxon>Bacillota</taxon>
        <taxon>Clostridia</taxon>
        <taxon>Eubacteriales</taxon>
        <taxon>Oscillospiraceae</taxon>
        <taxon>Faecalibacterium</taxon>
    </lineage>
</organism>
<dbReference type="InterPro" id="IPR000847">
    <property type="entry name" value="LysR_HTH_N"/>
</dbReference>
<evidence type="ECO:0000259" key="5">
    <source>
        <dbReference type="PROSITE" id="PS50931"/>
    </source>
</evidence>
<dbReference type="InterPro" id="IPR005119">
    <property type="entry name" value="LysR_subst-bd"/>
</dbReference>
<keyword evidence="3" id="KW-0238">DNA-binding</keyword>
<dbReference type="InterPro" id="IPR050950">
    <property type="entry name" value="HTH-type_LysR_regulators"/>
</dbReference>
<dbReference type="PANTHER" id="PTHR30419:SF28">
    <property type="entry name" value="HTH-TYPE TRANSCRIPTIONAL REGULATOR BSDA"/>
    <property type="match status" value="1"/>
</dbReference>
<sequence>MTLFSYEIFDAVARQGSFNKAAQQLHLTPSAISHAIAVMEEELGFALFTRGKSGVTMTSYGASLYPAIRAVLNSDEALQQSIARLNGLEKGKVRLGTFSSVCTHLLPGILQSFKAQYPQIEVEVYQGTYDDVKEWLRSGQVDIGFLASSCQEEFTLTELLREPLLALLPADWPAPPGGVMTPAMMSQKNFVVQGDATDADMRRFLKKYKIGVQRCCHVIDDMANISMVEAGVGMSILPQLTIKDCAANIQILPIEPAEERVVGLALPRPAAMAPAVEQMFRHIVDYCKANN</sequence>
<feature type="domain" description="HTH lysR-type" evidence="5">
    <location>
        <begin position="1"/>
        <end position="58"/>
    </location>
</feature>
<gene>
    <name evidence="6" type="ORF">H9725_01675</name>
</gene>
<dbReference type="InterPro" id="IPR036390">
    <property type="entry name" value="WH_DNA-bd_sf"/>
</dbReference>
<evidence type="ECO:0000256" key="4">
    <source>
        <dbReference type="ARBA" id="ARBA00023163"/>
    </source>
</evidence>
<dbReference type="GO" id="GO:0003677">
    <property type="term" value="F:DNA binding"/>
    <property type="evidence" value="ECO:0007669"/>
    <property type="project" value="UniProtKB-KW"/>
</dbReference>
<comment type="caution">
    <text evidence="6">The sequence shown here is derived from an EMBL/GenBank/DDBJ whole genome shotgun (WGS) entry which is preliminary data.</text>
</comment>
<dbReference type="Gene3D" id="3.40.190.10">
    <property type="entry name" value="Periplasmic binding protein-like II"/>
    <property type="match status" value="2"/>
</dbReference>
<dbReference type="PANTHER" id="PTHR30419">
    <property type="entry name" value="HTH-TYPE TRANSCRIPTIONAL REGULATOR YBHD"/>
    <property type="match status" value="1"/>
</dbReference>
<dbReference type="Gene3D" id="1.10.10.10">
    <property type="entry name" value="Winged helix-like DNA-binding domain superfamily/Winged helix DNA-binding domain"/>
    <property type="match status" value="1"/>
</dbReference>
<dbReference type="InterPro" id="IPR036388">
    <property type="entry name" value="WH-like_DNA-bd_sf"/>
</dbReference>
<dbReference type="SUPFAM" id="SSF46785">
    <property type="entry name" value="Winged helix' DNA-binding domain"/>
    <property type="match status" value="1"/>
</dbReference>
<dbReference type="PROSITE" id="PS50931">
    <property type="entry name" value="HTH_LYSR"/>
    <property type="match status" value="1"/>
</dbReference>
<evidence type="ECO:0000256" key="2">
    <source>
        <dbReference type="ARBA" id="ARBA00023015"/>
    </source>
</evidence>
<comment type="similarity">
    <text evidence="1">Belongs to the LysR transcriptional regulatory family.</text>
</comment>
<dbReference type="EMBL" id="DXBJ01000010">
    <property type="protein sequence ID" value="HIZ57291.1"/>
    <property type="molecule type" value="Genomic_DNA"/>
</dbReference>
<dbReference type="PRINTS" id="PR00039">
    <property type="entry name" value="HTHLYSR"/>
</dbReference>
<protein>
    <submittedName>
        <fullName evidence="6">LysR family transcriptional regulator</fullName>
    </submittedName>
</protein>
<keyword evidence="4" id="KW-0804">Transcription</keyword>